<dbReference type="InterPro" id="IPR027417">
    <property type="entry name" value="P-loop_NTPase"/>
</dbReference>
<protein>
    <recommendedName>
        <fullName evidence="1">ATPase AAA-type core domain-containing protein</fullName>
    </recommendedName>
</protein>
<feature type="non-terminal residue" evidence="2">
    <location>
        <position position="1"/>
    </location>
</feature>
<dbReference type="SUPFAM" id="SSF52540">
    <property type="entry name" value="P-loop containing nucleoside triphosphate hydrolases"/>
    <property type="match status" value="1"/>
</dbReference>
<dbReference type="GO" id="GO:0016887">
    <property type="term" value="F:ATP hydrolysis activity"/>
    <property type="evidence" value="ECO:0007669"/>
    <property type="project" value="InterPro"/>
</dbReference>
<evidence type="ECO:0000313" key="3">
    <source>
        <dbReference type="Proteomes" id="UP000192276"/>
    </source>
</evidence>
<dbReference type="GO" id="GO:0005524">
    <property type="term" value="F:ATP binding"/>
    <property type="evidence" value="ECO:0007669"/>
    <property type="project" value="InterPro"/>
</dbReference>
<dbReference type="RefSeq" id="WP_081171669.1">
    <property type="nucleotide sequence ID" value="NZ_LWBP01000255.1"/>
</dbReference>
<dbReference type="STRING" id="550983.A4R26_32235"/>
<evidence type="ECO:0000259" key="1">
    <source>
        <dbReference type="Pfam" id="PF13304"/>
    </source>
</evidence>
<evidence type="ECO:0000313" key="2">
    <source>
        <dbReference type="EMBL" id="OQP45405.1"/>
    </source>
</evidence>
<dbReference type="OrthoDB" id="997844at2"/>
<dbReference type="AlphaFoldDB" id="A0A1V9EHN7"/>
<gene>
    <name evidence="2" type="ORF">A4R26_32235</name>
</gene>
<dbReference type="Pfam" id="PF13304">
    <property type="entry name" value="AAA_21"/>
    <property type="match status" value="1"/>
</dbReference>
<proteinExistence type="predicted"/>
<reference evidence="3" key="1">
    <citation type="submission" date="2016-04" db="EMBL/GenBank/DDBJ databases">
        <authorList>
            <person name="Chen L."/>
            <person name="Zhuang W."/>
            <person name="Wang G."/>
        </authorList>
    </citation>
    <scope>NUCLEOTIDE SEQUENCE [LARGE SCALE GENOMIC DNA]</scope>
    <source>
        <strain evidence="3">208</strain>
    </source>
</reference>
<organism evidence="2 3">
    <name type="scientific">Niastella populi</name>
    <dbReference type="NCBI Taxonomy" id="550983"/>
    <lineage>
        <taxon>Bacteria</taxon>
        <taxon>Pseudomonadati</taxon>
        <taxon>Bacteroidota</taxon>
        <taxon>Chitinophagia</taxon>
        <taxon>Chitinophagales</taxon>
        <taxon>Chitinophagaceae</taxon>
        <taxon>Niastella</taxon>
    </lineage>
</organism>
<dbReference type="EMBL" id="LWBP01000255">
    <property type="protein sequence ID" value="OQP45405.1"/>
    <property type="molecule type" value="Genomic_DNA"/>
</dbReference>
<accession>A0A1V9EHN7</accession>
<dbReference type="InterPro" id="IPR003959">
    <property type="entry name" value="ATPase_AAA_core"/>
</dbReference>
<dbReference type="Proteomes" id="UP000192276">
    <property type="component" value="Unassembled WGS sequence"/>
</dbReference>
<sequence length="488" mass="56678">GDMSRGNTDKAIYTGVDPILAYRAGESKRFLDLFNSTYKELIPFSFDRNTINIKLSDIDSIFFASYDEIAFKPLANAVKRELLHSKEQNKKLIGQIEEIEVFGFARYFGEKFDVFQNNKNIDLARLFLLHQLLFRAIRERVLKTMGDFIYDTKYNAFLQLMDDLSEYFFDDTPYDVQCERFLTNCEGNIQSIGLMKVKEFNKLSEKFKSFSGTKITGLNWEINGYSTQAASRNDLDNLLKEISVFDKKSGFKFAPSSIFELDIRGLSTGEKQFLKLFSRFGFNHLFKPKSKLRVKTMLLLLDEFDLGFHPRWQQKYLKELIRYLELIVEKSGKELTFQIILTSHSPFIVSDLPRECINFIRKAEDDPYSYVDSSFQHHATFGENIHDLFKESFFLDGALMGDFAKKKINDGFENLQDVAKPLDEGLIKTLIRITGEPLIKLKLSEMYAERTGESSEIANLRIQQQYINKRLKELESNVANKKDVQKKP</sequence>
<feature type="domain" description="ATPase AAA-type core" evidence="1">
    <location>
        <begin position="231"/>
        <end position="350"/>
    </location>
</feature>
<dbReference type="Gene3D" id="3.40.50.300">
    <property type="entry name" value="P-loop containing nucleotide triphosphate hydrolases"/>
    <property type="match status" value="1"/>
</dbReference>
<name>A0A1V9EHN7_9BACT</name>
<keyword evidence="3" id="KW-1185">Reference proteome</keyword>
<comment type="caution">
    <text evidence="2">The sequence shown here is derived from an EMBL/GenBank/DDBJ whole genome shotgun (WGS) entry which is preliminary data.</text>
</comment>